<keyword evidence="1" id="KW-0479">Metal-binding</keyword>
<dbReference type="InterPro" id="IPR029052">
    <property type="entry name" value="Metallo-depent_PP-like"/>
</dbReference>
<evidence type="ECO:0000256" key="2">
    <source>
        <dbReference type="ARBA" id="ARBA00022801"/>
    </source>
</evidence>
<keyword evidence="7" id="KW-1185">Reference proteome</keyword>
<accession>A0A917DQK4</accession>
<dbReference type="InterPro" id="IPR004843">
    <property type="entry name" value="Calcineurin-like_PHP"/>
</dbReference>
<protein>
    <recommendedName>
        <fullName evidence="5">Calcineurin-like phosphoesterase domain-containing protein</fullName>
    </recommendedName>
</protein>
<comment type="caution">
    <text evidence="6">The sequence shown here is derived from an EMBL/GenBank/DDBJ whole genome shotgun (WGS) entry which is preliminary data.</text>
</comment>
<dbReference type="SUPFAM" id="SSF56300">
    <property type="entry name" value="Metallo-dependent phosphatases"/>
    <property type="match status" value="1"/>
</dbReference>
<dbReference type="RefSeq" id="WP_188991278.1">
    <property type="nucleotide sequence ID" value="NZ_BMHP01000001.1"/>
</dbReference>
<dbReference type="PANTHER" id="PTHR42988:SF2">
    <property type="entry name" value="CYCLIC NUCLEOTIDE PHOSPHODIESTERASE CBUA0032-RELATED"/>
    <property type="match status" value="1"/>
</dbReference>
<reference evidence="6" key="1">
    <citation type="journal article" date="2014" name="Int. J. Syst. Evol. Microbiol.">
        <title>Complete genome sequence of Corynebacterium casei LMG S-19264T (=DSM 44701T), isolated from a smear-ripened cheese.</title>
        <authorList>
            <consortium name="US DOE Joint Genome Institute (JGI-PGF)"/>
            <person name="Walter F."/>
            <person name="Albersmeier A."/>
            <person name="Kalinowski J."/>
            <person name="Ruckert C."/>
        </authorList>
    </citation>
    <scope>NUCLEOTIDE SEQUENCE</scope>
    <source>
        <strain evidence="6">CGMCC 1.15178</strain>
    </source>
</reference>
<evidence type="ECO:0000313" key="7">
    <source>
        <dbReference type="Proteomes" id="UP000612456"/>
    </source>
</evidence>
<dbReference type="GO" id="GO:0016787">
    <property type="term" value="F:hydrolase activity"/>
    <property type="evidence" value="ECO:0007669"/>
    <property type="project" value="UniProtKB-KW"/>
</dbReference>
<dbReference type="EMBL" id="BMHP01000001">
    <property type="protein sequence ID" value="GGD61396.1"/>
    <property type="molecule type" value="Genomic_DNA"/>
</dbReference>
<sequence>MMRLAIFGDLHFFDNQFAQGNEALLKAKERFYERYLQKVFEIEADLYISLGDLTHMGTEEEFNNVYQYIRSSGIPFRQILGNHDAYELPKTKLQSLMDHPLNDVFETDEALFVFVDSTREMDPKDYSGHLKADQLEWLEAQLLVSPSKPIFVFAHHPLHNTTTGSLDEKMHIDPTIDMRAILRKRQGNCFYLNGHNHVHSIVREEQWNFIQTAAGLCHPSVRIVEIDKSEVRTRIVAIDDEEILRAAQFLFDQLPLYHRPPNANGLDTDRDHIMLF</sequence>
<evidence type="ECO:0000259" key="5">
    <source>
        <dbReference type="Pfam" id="PF00149"/>
    </source>
</evidence>
<reference evidence="6" key="2">
    <citation type="submission" date="2020-09" db="EMBL/GenBank/DDBJ databases">
        <authorList>
            <person name="Sun Q."/>
            <person name="Zhou Y."/>
        </authorList>
    </citation>
    <scope>NUCLEOTIDE SEQUENCE</scope>
    <source>
        <strain evidence="6">CGMCC 1.15178</strain>
    </source>
</reference>
<organism evidence="6 7">
    <name type="scientific">Paenibacillus nasutitermitis</name>
    <dbReference type="NCBI Taxonomy" id="1652958"/>
    <lineage>
        <taxon>Bacteria</taxon>
        <taxon>Bacillati</taxon>
        <taxon>Bacillota</taxon>
        <taxon>Bacilli</taxon>
        <taxon>Bacillales</taxon>
        <taxon>Paenibacillaceae</taxon>
        <taxon>Paenibacillus</taxon>
    </lineage>
</organism>
<keyword evidence="3" id="KW-0408">Iron</keyword>
<dbReference type="Gene3D" id="3.60.21.10">
    <property type="match status" value="1"/>
</dbReference>
<dbReference type="Pfam" id="PF00149">
    <property type="entry name" value="Metallophos"/>
    <property type="match status" value="1"/>
</dbReference>
<evidence type="ECO:0000256" key="1">
    <source>
        <dbReference type="ARBA" id="ARBA00022723"/>
    </source>
</evidence>
<gene>
    <name evidence="6" type="ORF">GCM10010911_19070</name>
</gene>
<feature type="domain" description="Calcineurin-like phosphoesterase" evidence="5">
    <location>
        <begin position="2"/>
        <end position="198"/>
    </location>
</feature>
<dbReference type="GO" id="GO:0046872">
    <property type="term" value="F:metal ion binding"/>
    <property type="evidence" value="ECO:0007669"/>
    <property type="project" value="UniProtKB-KW"/>
</dbReference>
<dbReference type="Proteomes" id="UP000612456">
    <property type="component" value="Unassembled WGS sequence"/>
</dbReference>
<dbReference type="AlphaFoldDB" id="A0A917DQK4"/>
<dbReference type="InterPro" id="IPR050884">
    <property type="entry name" value="CNP_phosphodiesterase-III"/>
</dbReference>
<proteinExistence type="inferred from homology"/>
<name>A0A917DQK4_9BACL</name>
<evidence type="ECO:0000256" key="4">
    <source>
        <dbReference type="ARBA" id="ARBA00025742"/>
    </source>
</evidence>
<dbReference type="PANTHER" id="PTHR42988">
    <property type="entry name" value="PHOSPHOHYDROLASE"/>
    <property type="match status" value="1"/>
</dbReference>
<evidence type="ECO:0000313" key="6">
    <source>
        <dbReference type="EMBL" id="GGD61396.1"/>
    </source>
</evidence>
<keyword evidence="2" id="KW-0378">Hydrolase</keyword>
<evidence type="ECO:0000256" key="3">
    <source>
        <dbReference type="ARBA" id="ARBA00023004"/>
    </source>
</evidence>
<comment type="similarity">
    <text evidence="4">Belongs to the cyclic nucleotide phosphodiesterase class-III family.</text>
</comment>